<comment type="caution">
    <text evidence="2">The sequence shown here is derived from an EMBL/GenBank/DDBJ whole genome shotgun (WGS) entry which is preliminary data.</text>
</comment>
<organism evidence="2 3">
    <name type="scientific">Dactylonectria macrodidyma</name>
    <dbReference type="NCBI Taxonomy" id="307937"/>
    <lineage>
        <taxon>Eukaryota</taxon>
        <taxon>Fungi</taxon>
        <taxon>Dikarya</taxon>
        <taxon>Ascomycota</taxon>
        <taxon>Pezizomycotina</taxon>
        <taxon>Sordariomycetes</taxon>
        <taxon>Hypocreomycetidae</taxon>
        <taxon>Hypocreales</taxon>
        <taxon>Nectriaceae</taxon>
        <taxon>Dactylonectria</taxon>
    </lineage>
</organism>
<proteinExistence type="predicted"/>
<keyword evidence="1" id="KW-1133">Transmembrane helix</keyword>
<name>A0A9P9JH61_9HYPO</name>
<keyword evidence="3" id="KW-1185">Reference proteome</keyword>
<keyword evidence="1" id="KW-0812">Transmembrane</keyword>
<sequence>MQGTRHAAAPHPFISIISDISTCKLHTQPPTGPVETFQSSPTAAHHLVLFLSFLPFVFFFSFGEARGSRPCSLCRNPSFSAPAYTADCQVCGKDYLVLVEFCHDFHPPLLFCPWGMLFFRHNMRDGQCPSPVCPNSLRGGCRVM</sequence>
<dbReference type="EMBL" id="JAGMUV010000004">
    <property type="protein sequence ID" value="KAH7161321.1"/>
    <property type="molecule type" value="Genomic_DNA"/>
</dbReference>
<evidence type="ECO:0000256" key="1">
    <source>
        <dbReference type="SAM" id="Phobius"/>
    </source>
</evidence>
<evidence type="ECO:0000313" key="2">
    <source>
        <dbReference type="EMBL" id="KAH7161321.1"/>
    </source>
</evidence>
<protein>
    <submittedName>
        <fullName evidence="2">Uncharacterized protein</fullName>
    </submittedName>
</protein>
<gene>
    <name evidence="2" type="ORF">EDB81DRAFT_341761</name>
</gene>
<reference evidence="2" key="1">
    <citation type="journal article" date="2021" name="Nat. Commun.">
        <title>Genetic determinants of endophytism in the Arabidopsis root mycobiome.</title>
        <authorList>
            <person name="Mesny F."/>
            <person name="Miyauchi S."/>
            <person name="Thiergart T."/>
            <person name="Pickel B."/>
            <person name="Atanasova L."/>
            <person name="Karlsson M."/>
            <person name="Huettel B."/>
            <person name="Barry K.W."/>
            <person name="Haridas S."/>
            <person name="Chen C."/>
            <person name="Bauer D."/>
            <person name="Andreopoulos W."/>
            <person name="Pangilinan J."/>
            <person name="LaButti K."/>
            <person name="Riley R."/>
            <person name="Lipzen A."/>
            <person name="Clum A."/>
            <person name="Drula E."/>
            <person name="Henrissat B."/>
            <person name="Kohler A."/>
            <person name="Grigoriev I.V."/>
            <person name="Martin F.M."/>
            <person name="Hacquard S."/>
        </authorList>
    </citation>
    <scope>NUCLEOTIDE SEQUENCE</scope>
    <source>
        <strain evidence="2">MPI-CAGE-AT-0147</strain>
    </source>
</reference>
<accession>A0A9P9JH61</accession>
<dbReference type="AlphaFoldDB" id="A0A9P9JH61"/>
<dbReference type="Proteomes" id="UP000738349">
    <property type="component" value="Unassembled WGS sequence"/>
</dbReference>
<feature type="transmembrane region" description="Helical" evidence="1">
    <location>
        <begin position="43"/>
        <end position="62"/>
    </location>
</feature>
<evidence type="ECO:0000313" key="3">
    <source>
        <dbReference type="Proteomes" id="UP000738349"/>
    </source>
</evidence>
<keyword evidence="1" id="KW-0472">Membrane</keyword>
<dbReference type="OrthoDB" id="5214950at2759"/>